<protein>
    <recommendedName>
        <fullName evidence="4">DUF554 domain-containing protein</fullName>
    </recommendedName>
</protein>
<evidence type="ECO:0008006" key="4">
    <source>
        <dbReference type="Google" id="ProtNLM"/>
    </source>
</evidence>
<keyword evidence="1" id="KW-1133">Transmembrane helix</keyword>
<dbReference type="Proteomes" id="UP000186795">
    <property type="component" value="Unassembled WGS sequence"/>
</dbReference>
<name>A0A1N7JHU2_9BACL</name>
<keyword evidence="3" id="KW-1185">Reference proteome</keyword>
<feature type="transmembrane region" description="Helical" evidence="1">
    <location>
        <begin position="96"/>
        <end position="118"/>
    </location>
</feature>
<accession>A0A1N7JHU2</accession>
<dbReference type="PANTHER" id="PTHR36111">
    <property type="entry name" value="INNER MEMBRANE PROTEIN-RELATED"/>
    <property type="match status" value="1"/>
</dbReference>
<feature type="transmembrane region" description="Helical" evidence="1">
    <location>
        <begin position="57"/>
        <end position="75"/>
    </location>
</feature>
<proteinExistence type="predicted"/>
<reference evidence="3" key="1">
    <citation type="submission" date="2017-01" db="EMBL/GenBank/DDBJ databases">
        <authorList>
            <person name="Varghese N."/>
            <person name="Submissions S."/>
        </authorList>
    </citation>
    <scope>NUCLEOTIDE SEQUENCE [LARGE SCALE GENOMIC DNA]</scope>
    <source>
        <strain evidence="3">DSM 45196</strain>
    </source>
</reference>
<sequence length="233" mass="24561">MILLGTLVNGIAIAAGSLLGTFLTGMRKEIHETVMQGIGLVVLVIGLSMALEAQNFISVLLSLVVGGILGGWLKVEDRLNQFGKWVENRWKGESRFSTGFVTGTLVYCIGPMAVLGGLDSGLRGDHEVLYTKSLLDGFTAILFSSSMGSGVLFSMIPVALYQGAITLSAGWITQFLDKEALDQVIQQVTATGGILIIGIGINLLGLGKIRVGDLLPAIPVAVAVALVMIRFSI</sequence>
<evidence type="ECO:0000313" key="2">
    <source>
        <dbReference type="EMBL" id="SIS48868.1"/>
    </source>
</evidence>
<feature type="transmembrane region" description="Helical" evidence="1">
    <location>
        <begin position="211"/>
        <end position="231"/>
    </location>
</feature>
<dbReference type="Pfam" id="PF04474">
    <property type="entry name" value="DUF554"/>
    <property type="match status" value="1"/>
</dbReference>
<organism evidence="2 3">
    <name type="scientific">Kroppenstedtia eburnea</name>
    <dbReference type="NCBI Taxonomy" id="714067"/>
    <lineage>
        <taxon>Bacteria</taxon>
        <taxon>Bacillati</taxon>
        <taxon>Bacillota</taxon>
        <taxon>Bacilli</taxon>
        <taxon>Bacillales</taxon>
        <taxon>Thermoactinomycetaceae</taxon>
        <taxon>Kroppenstedtia</taxon>
    </lineage>
</organism>
<feature type="transmembrane region" description="Helical" evidence="1">
    <location>
        <begin position="184"/>
        <end position="205"/>
    </location>
</feature>
<gene>
    <name evidence="2" type="ORF">SAMN05421790_102119</name>
</gene>
<dbReference type="InterPro" id="IPR007563">
    <property type="entry name" value="DUF554"/>
</dbReference>
<evidence type="ECO:0000256" key="1">
    <source>
        <dbReference type="SAM" id="Phobius"/>
    </source>
</evidence>
<keyword evidence="1" id="KW-0472">Membrane</keyword>
<evidence type="ECO:0000313" key="3">
    <source>
        <dbReference type="Proteomes" id="UP000186795"/>
    </source>
</evidence>
<feature type="transmembrane region" description="Helical" evidence="1">
    <location>
        <begin position="138"/>
        <end position="163"/>
    </location>
</feature>
<dbReference type="PANTHER" id="PTHR36111:SF2">
    <property type="entry name" value="INNER MEMBRANE PROTEIN"/>
    <property type="match status" value="1"/>
</dbReference>
<feature type="transmembrane region" description="Helical" evidence="1">
    <location>
        <begin position="33"/>
        <end position="51"/>
    </location>
</feature>
<feature type="transmembrane region" description="Helical" evidence="1">
    <location>
        <begin position="6"/>
        <end position="26"/>
    </location>
</feature>
<keyword evidence="1" id="KW-0812">Transmembrane</keyword>
<dbReference type="EMBL" id="FTOD01000002">
    <property type="protein sequence ID" value="SIS48868.1"/>
    <property type="molecule type" value="Genomic_DNA"/>
</dbReference>
<dbReference type="AlphaFoldDB" id="A0A1N7JHU2"/>